<gene>
    <name evidence="4" type="ORF">ACFQ2O_11065</name>
</gene>
<reference evidence="5" key="1">
    <citation type="journal article" date="2019" name="Int. J. Syst. Evol. Microbiol.">
        <title>The Global Catalogue of Microorganisms (GCM) 10K type strain sequencing project: providing services to taxonomists for standard genome sequencing and annotation.</title>
        <authorList>
            <consortium name="The Broad Institute Genomics Platform"/>
            <consortium name="The Broad Institute Genome Sequencing Center for Infectious Disease"/>
            <person name="Wu L."/>
            <person name="Ma J."/>
        </authorList>
    </citation>
    <scope>NUCLEOTIDE SEQUENCE [LARGE SCALE GENOMIC DNA]</scope>
    <source>
        <strain evidence="5">JCM 31319</strain>
    </source>
</reference>
<sequence>MNEQLPRMHIAILNQHHHNPDCPATCRHYTFMEALAKRHQLSLVASNGWRRIRITDKYDWVPQGVELHECEEPYANKMGVRKRLKSFAGFAACAFKKTMQMQKPDVLWAVSTPLSTPWVAAQAAKLRNIPWVFEVQDLWPSFPIQMGAVQNTWLQQRLYRMEKGLYESASHIITLSPDMTDHIIGLGISPEKITTNLNGTDLHLADAVTEEAVEELRRKYKLQHKRVALYAGTYGRANSMQALMQTIEHMVSDTGIMFILTGNGYFEQELEELAQRVPNLLLLPPQPRTEVFKLFKLADVSLVTFNDLPVLATNSPAKLYDSLACGTPVIVTNPGWTKAFVEKHSCGWYVPAEQPAAMADTIKTILAQEQELKAAGKRGAAIAKELFDRQRLVLQVEEILQQAIK</sequence>
<evidence type="ECO:0000259" key="3">
    <source>
        <dbReference type="Pfam" id="PF13579"/>
    </source>
</evidence>
<evidence type="ECO:0000259" key="2">
    <source>
        <dbReference type="Pfam" id="PF00534"/>
    </source>
</evidence>
<dbReference type="Gene3D" id="3.40.50.2000">
    <property type="entry name" value="Glycogen Phosphorylase B"/>
    <property type="match status" value="2"/>
</dbReference>
<keyword evidence="5" id="KW-1185">Reference proteome</keyword>
<comment type="caution">
    <text evidence="4">The sequence shown here is derived from an EMBL/GenBank/DDBJ whole genome shotgun (WGS) entry which is preliminary data.</text>
</comment>
<dbReference type="PANTHER" id="PTHR46401">
    <property type="entry name" value="GLYCOSYLTRANSFERASE WBBK-RELATED"/>
    <property type="match status" value="1"/>
</dbReference>
<feature type="domain" description="Glycosyltransferase subfamily 4-like N-terminal" evidence="3">
    <location>
        <begin position="32"/>
        <end position="199"/>
    </location>
</feature>
<dbReference type="Pfam" id="PF13579">
    <property type="entry name" value="Glyco_trans_4_4"/>
    <property type="match status" value="1"/>
</dbReference>
<name>A0ABW3SSB2_9BACT</name>
<dbReference type="Pfam" id="PF00534">
    <property type="entry name" value="Glycos_transf_1"/>
    <property type="match status" value="1"/>
</dbReference>
<dbReference type="SUPFAM" id="SSF53756">
    <property type="entry name" value="UDP-Glycosyltransferase/glycogen phosphorylase"/>
    <property type="match status" value="1"/>
</dbReference>
<organism evidence="4 5">
    <name type="scientific">Pontibacter rugosus</name>
    <dbReference type="NCBI Taxonomy" id="1745966"/>
    <lineage>
        <taxon>Bacteria</taxon>
        <taxon>Pseudomonadati</taxon>
        <taxon>Bacteroidota</taxon>
        <taxon>Cytophagia</taxon>
        <taxon>Cytophagales</taxon>
        <taxon>Hymenobacteraceae</taxon>
        <taxon>Pontibacter</taxon>
    </lineage>
</organism>
<accession>A0ABW3SSB2</accession>
<dbReference type="PANTHER" id="PTHR46401:SF2">
    <property type="entry name" value="GLYCOSYLTRANSFERASE WBBK-RELATED"/>
    <property type="match status" value="1"/>
</dbReference>
<evidence type="ECO:0000313" key="4">
    <source>
        <dbReference type="EMBL" id="MFD1186747.1"/>
    </source>
</evidence>
<dbReference type="InterPro" id="IPR001296">
    <property type="entry name" value="Glyco_trans_1"/>
</dbReference>
<dbReference type="Proteomes" id="UP001597094">
    <property type="component" value="Unassembled WGS sequence"/>
</dbReference>
<keyword evidence="1" id="KW-0808">Transferase</keyword>
<evidence type="ECO:0000313" key="5">
    <source>
        <dbReference type="Proteomes" id="UP001597094"/>
    </source>
</evidence>
<feature type="domain" description="Glycosyl transferase family 1" evidence="2">
    <location>
        <begin position="214"/>
        <end position="379"/>
    </location>
</feature>
<dbReference type="RefSeq" id="WP_377527304.1">
    <property type="nucleotide sequence ID" value="NZ_JBHTLD010000090.1"/>
</dbReference>
<protein>
    <submittedName>
        <fullName evidence="4">Glycosyltransferase family 4 protein</fullName>
    </submittedName>
</protein>
<proteinExistence type="predicted"/>
<evidence type="ECO:0000256" key="1">
    <source>
        <dbReference type="ARBA" id="ARBA00022679"/>
    </source>
</evidence>
<dbReference type="CDD" id="cd03794">
    <property type="entry name" value="GT4_WbuB-like"/>
    <property type="match status" value="1"/>
</dbReference>
<dbReference type="InterPro" id="IPR028098">
    <property type="entry name" value="Glyco_trans_4-like_N"/>
</dbReference>
<dbReference type="EMBL" id="JBHTLD010000090">
    <property type="protein sequence ID" value="MFD1186747.1"/>
    <property type="molecule type" value="Genomic_DNA"/>
</dbReference>